<keyword evidence="3" id="KW-1185">Reference proteome</keyword>
<dbReference type="RefSeq" id="WP_104514448.1">
    <property type="nucleotide sequence ID" value="NZ_MQVW01000027.1"/>
</dbReference>
<feature type="transmembrane region" description="Helical" evidence="1">
    <location>
        <begin position="116"/>
        <end position="133"/>
    </location>
</feature>
<dbReference type="OrthoDB" id="1143964at2"/>
<sequence>MAYSTKPKMWFWIVTILFLVWNLMGVGAWTAEAMGSTETLMENYTAEQVAFYASFPIWYTWAYGIAVFAGVFCCVGLLFKRKQAVMLALISLLAVIICRIYDLSVDAWNMMETADRTFFIVVPVLSVALWLFARSIKSKGWLK</sequence>
<dbReference type="Proteomes" id="UP000239002">
    <property type="component" value="Unassembled WGS sequence"/>
</dbReference>
<feature type="transmembrane region" description="Helical" evidence="1">
    <location>
        <begin position="86"/>
        <end position="104"/>
    </location>
</feature>
<keyword evidence="1" id="KW-1133">Transmembrane helix</keyword>
<evidence type="ECO:0000313" key="3">
    <source>
        <dbReference type="Proteomes" id="UP000239002"/>
    </source>
</evidence>
<gene>
    <name evidence="2" type="ORF">LY01_00742</name>
</gene>
<evidence type="ECO:0000313" key="2">
    <source>
        <dbReference type="EMBL" id="PPK96917.1"/>
    </source>
</evidence>
<feature type="transmembrane region" description="Helical" evidence="1">
    <location>
        <begin position="57"/>
        <end position="79"/>
    </location>
</feature>
<proteinExistence type="predicted"/>
<dbReference type="EMBL" id="PTJE01000001">
    <property type="protein sequence ID" value="PPK96917.1"/>
    <property type="molecule type" value="Genomic_DNA"/>
</dbReference>
<keyword evidence="1" id="KW-0812">Transmembrane</keyword>
<evidence type="ECO:0000256" key="1">
    <source>
        <dbReference type="SAM" id="Phobius"/>
    </source>
</evidence>
<comment type="caution">
    <text evidence="2">The sequence shown here is derived from an EMBL/GenBank/DDBJ whole genome shotgun (WGS) entry which is preliminary data.</text>
</comment>
<keyword evidence="1" id="KW-0472">Membrane</keyword>
<organism evidence="2 3">
    <name type="scientific">Nonlabens xylanidelens</name>
    <dbReference type="NCBI Taxonomy" id="191564"/>
    <lineage>
        <taxon>Bacteria</taxon>
        <taxon>Pseudomonadati</taxon>
        <taxon>Bacteroidota</taxon>
        <taxon>Flavobacteriia</taxon>
        <taxon>Flavobacteriales</taxon>
        <taxon>Flavobacteriaceae</taxon>
        <taxon>Nonlabens</taxon>
    </lineage>
</organism>
<name>A0A2S6IRP7_9FLAO</name>
<dbReference type="AlphaFoldDB" id="A0A2S6IRP7"/>
<accession>A0A2S6IRP7</accession>
<reference evidence="2 3" key="1">
    <citation type="submission" date="2018-02" db="EMBL/GenBank/DDBJ databases">
        <title>Genomic Encyclopedia of Archaeal and Bacterial Type Strains, Phase II (KMG-II): from individual species to whole genera.</title>
        <authorList>
            <person name="Goeker M."/>
        </authorList>
    </citation>
    <scope>NUCLEOTIDE SEQUENCE [LARGE SCALE GENOMIC DNA]</scope>
    <source>
        <strain evidence="2 3">DSM 16809</strain>
    </source>
</reference>
<protein>
    <submittedName>
        <fullName evidence="2">Uncharacterized protein</fullName>
    </submittedName>
</protein>